<dbReference type="EMBL" id="UINC01225501">
    <property type="protein sequence ID" value="SVE55602.1"/>
    <property type="molecule type" value="Genomic_DNA"/>
</dbReference>
<proteinExistence type="predicted"/>
<accession>A0A383EFF8</accession>
<organism evidence="1">
    <name type="scientific">marine metagenome</name>
    <dbReference type="NCBI Taxonomy" id="408172"/>
    <lineage>
        <taxon>unclassified sequences</taxon>
        <taxon>metagenomes</taxon>
        <taxon>ecological metagenomes</taxon>
    </lineage>
</organism>
<protein>
    <submittedName>
        <fullName evidence="1">Uncharacterized protein</fullName>
    </submittedName>
</protein>
<reference evidence="1" key="1">
    <citation type="submission" date="2018-05" db="EMBL/GenBank/DDBJ databases">
        <authorList>
            <person name="Lanie J.A."/>
            <person name="Ng W.-L."/>
            <person name="Kazmierczak K.M."/>
            <person name="Andrzejewski T.M."/>
            <person name="Davidsen T.M."/>
            <person name="Wayne K.J."/>
            <person name="Tettelin H."/>
            <person name="Glass J.I."/>
            <person name="Rusch D."/>
            <person name="Podicherti R."/>
            <person name="Tsui H.-C.T."/>
            <person name="Winkler M.E."/>
        </authorList>
    </citation>
    <scope>NUCLEOTIDE SEQUENCE</scope>
</reference>
<evidence type="ECO:0000313" key="1">
    <source>
        <dbReference type="EMBL" id="SVE55602.1"/>
    </source>
</evidence>
<sequence>MLKPTNLTISTEKALLLNIAFQPVFFNFGVDSYAYKHSPPLIFRLKTIKHNR</sequence>
<name>A0A383EFF8_9ZZZZ</name>
<gene>
    <name evidence="1" type="ORF">METZ01_LOCUS508456</name>
</gene>
<dbReference type="AlphaFoldDB" id="A0A383EFF8"/>